<dbReference type="Gene3D" id="1.10.1270.10">
    <property type="entry name" value="TrpR-like"/>
    <property type="match status" value="1"/>
</dbReference>
<proteinExistence type="predicted"/>
<protein>
    <submittedName>
        <fullName evidence="1">Uncharacterized protein</fullName>
    </submittedName>
</protein>
<gene>
    <name evidence="1" type="ORF">A3B40_00550</name>
</gene>
<reference evidence="1 2" key="1">
    <citation type="journal article" date="2016" name="Nat. Commun.">
        <title>Thousands of microbial genomes shed light on interconnected biogeochemical processes in an aquifer system.</title>
        <authorList>
            <person name="Anantharaman K."/>
            <person name="Brown C.T."/>
            <person name="Hug L.A."/>
            <person name="Sharon I."/>
            <person name="Castelle C.J."/>
            <person name="Probst A.J."/>
            <person name="Thomas B.C."/>
            <person name="Singh A."/>
            <person name="Wilkins M.J."/>
            <person name="Karaoz U."/>
            <person name="Brodie E.L."/>
            <person name="Williams K.H."/>
            <person name="Hubbard S.S."/>
            <person name="Banfield J.F."/>
        </authorList>
    </citation>
    <scope>NUCLEOTIDE SEQUENCE [LARGE SCALE GENOMIC DNA]</scope>
</reference>
<comment type="caution">
    <text evidence="1">The sequence shown here is derived from an EMBL/GenBank/DDBJ whole genome shotgun (WGS) entry which is preliminary data.</text>
</comment>
<accession>A0A1F7IQA8</accession>
<organism evidence="1 2">
    <name type="scientific">Candidatus Roizmanbacteria bacterium RIFCSPLOWO2_01_FULL_37_16</name>
    <dbReference type="NCBI Taxonomy" id="1802058"/>
    <lineage>
        <taxon>Bacteria</taxon>
        <taxon>Candidatus Roizmaniibacteriota</taxon>
    </lineage>
</organism>
<dbReference type="InterPro" id="IPR038116">
    <property type="entry name" value="TrpR-like_sf"/>
</dbReference>
<dbReference type="InterPro" id="IPR010921">
    <property type="entry name" value="Trp_repressor/repl_initiator"/>
</dbReference>
<dbReference type="Proteomes" id="UP000178040">
    <property type="component" value="Unassembled WGS sequence"/>
</dbReference>
<evidence type="ECO:0000313" key="2">
    <source>
        <dbReference type="Proteomes" id="UP000178040"/>
    </source>
</evidence>
<sequence>MVQISRKKLPKELLSKLLLLFFEVVGKKNKNDEFEKIINDLFSETERIMVIKRIAIMYLLMKQIQPVIIADVLSVSLSTVAKFSILMEKSEGVVPYLKKLLQKEKIADFFEDVFDELFNYPGRYGTNWSQAWKSKIEKENRRRIGV</sequence>
<dbReference type="SUPFAM" id="SSF48295">
    <property type="entry name" value="TrpR-like"/>
    <property type="match status" value="1"/>
</dbReference>
<dbReference type="GO" id="GO:0043565">
    <property type="term" value="F:sequence-specific DNA binding"/>
    <property type="evidence" value="ECO:0007669"/>
    <property type="project" value="InterPro"/>
</dbReference>
<name>A0A1F7IQA8_9BACT</name>
<evidence type="ECO:0000313" key="1">
    <source>
        <dbReference type="EMBL" id="OGK45492.1"/>
    </source>
</evidence>
<dbReference type="EMBL" id="MGAI01000006">
    <property type="protein sequence ID" value="OGK45492.1"/>
    <property type="molecule type" value="Genomic_DNA"/>
</dbReference>
<dbReference type="AlphaFoldDB" id="A0A1F7IQA8"/>